<dbReference type="EMBL" id="AUZI01000012">
    <property type="protein sequence ID" value="KID49565.1"/>
    <property type="molecule type" value="Genomic_DNA"/>
</dbReference>
<name>A0A017H5B4_9FUSO</name>
<dbReference type="InterPro" id="IPR052509">
    <property type="entry name" value="Metal_resp_DNA-bind_regulator"/>
</dbReference>
<dbReference type="PANTHER" id="PTHR33169:SF14">
    <property type="entry name" value="TRANSCRIPTIONAL REGULATOR RV3488"/>
    <property type="match status" value="1"/>
</dbReference>
<dbReference type="SUPFAM" id="SSF46785">
    <property type="entry name" value="Winged helix' DNA-binding domain"/>
    <property type="match status" value="1"/>
</dbReference>
<accession>A0A017H5B4</accession>
<dbReference type="Gene3D" id="1.10.10.10">
    <property type="entry name" value="Winged helix-like DNA-binding domain superfamily/Winged helix DNA-binding domain"/>
    <property type="match status" value="1"/>
</dbReference>
<dbReference type="AlphaFoldDB" id="A0A017H5B4"/>
<sequence length="116" mass="13796">MNINERSKFKHLTAFVLVILAEQKFSPREIHDLLLREFPGFVRDMSTLYRCLSTMEKEGLLSIEWHLPVGGAAKKIYSITEQGWNALKEWKEDIEIRKHNFEVFLRKFSELLKEEK</sequence>
<protein>
    <submittedName>
        <fullName evidence="2">Fur family transcriptional regulator</fullName>
    </submittedName>
</protein>
<evidence type="ECO:0000313" key="2">
    <source>
        <dbReference type="EMBL" id="KID49565.1"/>
    </source>
</evidence>
<dbReference type="GeneID" id="75075951"/>
<dbReference type="PANTHER" id="PTHR33169">
    <property type="entry name" value="PADR-FAMILY TRANSCRIPTIONAL REGULATOR"/>
    <property type="match status" value="1"/>
</dbReference>
<organism evidence="2 3">
    <name type="scientific">Fusobacterium necrophorum subsp. funduliforme B35</name>
    <dbReference type="NCBI Taxonomy" id="1226633"/>
    <lineage>
        <taxon>Bacteria</taxon>
        <taxon>Fusobacteriati</taxon>
        <taxon>Fusobacteriota</taxon>
        <taxon>Fusobacteriia</taxon>
        <taxon>Fusobacteriales</taxon>
        <taxon>Fusobacteriaceae</taxon>
        <taxon>Fusobacterium</taxon>
    </lineage>
</organism>
<feature type="domain" description="Transcription regulator PadR N-terminal" evidence="1">
    <location>
        <begin position="16"/>
        <end position="89"/>
    </location>
</feature>
<reference evidence="2 3" key="1">
    <citation type="submission" date="2013-08" db="EMBL/GenBank/DDBJ databases">
        <title>An opportunistic ruminal bacterium that causes liver abscesses in cattle.</title>
        <authorList>
            <person name="Benahmed F.H."/>
            <person name="Rasmussen M."/>
            <person name="Harbottle H."/>
            <person name="Soppet D."/>
            <person name="Nagaraja T.G."/>
            <person name="Davidson M."/>
        </authorList>
    </citation>
    <scope>NUCLEOTIDE SEQUENCE [LARGE SCALE GENOMIC DNA]</scope>
    <source>
        <strain evidence="2 3">B35</strain>
    </source>
</reference>
<dbReference type="InterPro" id="IPR036390">
    <property type="entry name" value="WH_DNA-bd_sf"/>
</dbReference>
<dbReference type="InterPro" id="IPR036388">
    <property type="entry name" value="WH-like_DNA-bd_sf"/>
</dbReference>
<dbReference type="Pfam" id="PF03551">
    <property type="entry name" value="PadR"/>
    <property type="match status" value="1"/>
</dbReference>
<dbReference type="OrthoDB" id="9808017at2"/>
<dbReference type="InterPro" id="IPR005149">
    <property type="entry name" value="Tscrpt_reg_PadR_N"/>
</dbReference>
<comment type="caution">
    <text evidence="2">The sequence shown here is derived from an EMBL/GenBank/DDBJ whole genome shotgun (WGS) entry which is preliminary data.</text>
</comment>
<dbReference type="Proteomes" id="UP000031184">
    <property type="component" value="Unassembled WGS sequence"/>
</dbReference>
<proteinExistence type="predicted"/>
<dbReference type="RefSeq" id="WP_005958304.1">
    <property type="nucleotide sequence ID" value="NZ_AOJP01000006.1"/>
</dbReference>
<gene>
    <name evidence="2" type="ORF">C095_05300</name>
</gene>
<evidence type="ECO:0000313" key="3">
    <source>
        <dbReference type="Proteomes" id="UP000031184"/>
    </source>
</evidence>
<evidence type="ECO:0000259" key="1">
    <source>
        <dbReference type="Pfam" id="PF03551"/>
    </source>
</evidence>
<dbReference type="PATRIC" id="fig|1226633.4.peg.1070"/>